<gene>
    <name evidence="7" type="ORF">O181_051686</name>
</gene>
<evidence type="ECO:0000259" key="6">
    <source>
        <dbReference type="Pfam" id="PF00294"/>
    </source>
</evidence>
<evidence type="ECO:0000313" key="8">
    <source>
        <dbReference type="Proteomes" id="UP000765509"/>
    </source>
</evidence>
<dbReference type="Gene3D" id="3.40.1190.20">
    <property type="match status" value="1"/>
</dbReference>
<evidence type="ECO:0000256" key="5">
    <source>
        <dbReference type="ARBA" id="ARBA00023295"/>
    </source>
</evidence>
<keyword evidence="3" id="KW-0464">Manganese</keyword>
<accession>A0A9Q3E473</accession>
<comment type="caution">
    <text evidence="7">The sequence shown here is derived from an EMBL/GenBank/DDBJ whole genome shotgun (WGS) entry which is preliminary data.</text>
</comment>
<sequence length="785" mass="84764">MVINQFLQHAFRKSSSKIFINSFSSASSTLPIDITPEIYHAIHSNQPILALESTILTHGLPNKELSLKLALQLEHLTRSHHVIPAHIAVLKGRIKVGISSADLTQLLSLNPLKLGIRDLPLAITKDLTGGTTVSATMKIADLAGIRIFATGGIGGVHRGAIDDSMDISSDLTQLSKTPVAVISAGIKSILDIPRTLEYLETLGVPVITYSNSTDFPAFYAPNSGHQAPFNSTSALECAQIIHQSDLLKLQAGTLIGVPIPNEFCESGKLIQEAVDQAIQESIELGIHRSGKAVTPWLLNRVKELSGGKSVETNIGLIMNNVDVAAQIAKHYADLMLSSKPKPRMIPSSANTSLAPQTNNHFLTDVSPPPSRLMVIGAAAIDVTSKLVKETPNVLSSDSTVPGTIQLGLGGVALNIARACHQLGVKDVMLTSQLGSHGELGKLLLNQLKLLGLRLDGLCVDHDSPHTGVVNMILNNKGSLMGGVADMRAIERMKAKEVTDLVRKVLPRLVCFDGNLSSDVIGAIIKTCHQLGSIMTVFEPTSVVKSTRVLPGLLQLYKASQGTQRLSIISPNLDELKVIYKALQEELNVVESLDWYKGLEKLGIDDKFRSRLEQEEQIGRLPRWVKEEGVIPISMNLLLLIDTIVLKNGAEGLIVISRQNGLSVDDNKLDRSGWIASRGGVMVKHFGAKLFNDEGGAEDPQDAESVESVIGAGDSLCAGILSSIILQGTHIDQASDWDQMIDIGQKVAIQTLKSQNSVDREKSRSSDYMCSMKRLQSLILCQVRFD</sequence>
<dbReference type="HAMAP" id="MF_01876">
    <property type="entry name" value="PsiMP_glycosidase"/>
    <property type="match status" value="1"/>
</dbReference>
<evidence type="ECO:0000313" key="7">
    <source>
        <dbReference type="EMBL" id="MBW0511971.1"/>
    </source>
</evidence>
<dbReference type="Pfam" id="PF04227">
    <property type="entry name" value="Indigoidine_A"/>
    <property type="match status" value="1"/>
</dbReference>
<evidence type="ECO:0000256" key="4">
    <source>
        <dbReference type="ARBA" id="ARBA00023239"/>
    </source>
</evidence>
<evidence type="ECO:0000256" key="1">
    <source>
        <dbReference type="ARBA" id="ARBA00022723"/>
    </source>
</evidence>
<proteinExistence type="inferred from homology"/>
<dbReference type="Pfam" id="PF00294">
    <property type="entry name" value="PfkB"/>
    <property type="match status" value="1"/>
</dbReference>
<dbReference type="SUPFAM" id="SSF53613">
    <property type="entry name" value="Ribokinase-like"/>
    <property type="match status" value="1"/>
</dbReference>
<reference evidence="7" key="1">
    <citation type="submission" date="2021-03" db="EMBL/GenBank/DDBJ databases">
        <title>Draft genome sequence of rust myrtle Austropuccinia psidii MF-1, a brazilian biotype.</title>
        <authorList>
            <person name="Quecine M.C."/>
            <person name="Pachon D.M.R."/>
            <person name="Bonatelli M.L."/>
            <person name="Correr F.H."/>
            <person name="Franceschini L.M."/>
            <person name="Leite T.F."/>
            <person name="Margarido G.R.A."/>
            <person name="Almeida C.A."/>
            <person name="Ferrarezi J.A."/>
            <person name="Labate C.A."/>
        </authorList>
    </citation>
    <scope>NUCLEOTIDE SEQUENCE</scope>
    <source>
        <strain evidence="7">MF-1</strain>
    </source>
</reference>
<dbReference type="GO" id="GO:0046872">
    <property type="term" value="F:metal ion binding"/>
    <property type="evidence" value="ECO:0007669"/>
    <property type="project" value="UniProtKB-KW"/>
</dbReference>
<keyword evidence="8" id="KW-1185">Reference proteome</keyword>
<keyword evidence="1" id="KW-0479">Metal-binding</keyword>
<dbReference type="InterPro" id="IPR022830">
    <property type="entry name" value="Indigdn_synthA-like"/>
</dbReference>
<evidence type="ECO:0000256" key="2">
    <source>
        <dbReference type="ARBA" id="ARBA00022801"/>
    </source>
</evidence>
<dbReference type="InterPro" id="IPR011611">
    <property type="entry name" value="PfkB_dom"/>
</dbReference>
<protein>
    <recommendedName>
        <fullName evidence="6">Carbohydrate kinase PfkB domain-containing protein</fullName>
    </recommendedName>
</protein>
<keyword evidence="5" id="KW-0326">Glycosidase</keyword>
<dbReference type="InterPro" id="IPR007342">
    <property type="entry name" value="PsuG"/>
</dbReference>
<dbReference type="GO" id="GO:0016798">
    <property type="term" value="F:hydrolase activity, acting on glycosyl bonds"/>
    <property type="evidence" value="ECO:0007669"/>
    <property type="project" value="UniProtKB-KW"/>
</dbReference>
<dbReference type="InterPro" id="IPR029056">
    <property type="entry name" value="Ribokinase-like"/>
</dbReference>
<dbReference type="OrthoDB" id="198885at2759"/>
<name>A0A9Q3E473_9BASI</name>
<dbReference type="AlphaFoldDB" id="A0A9Q3E473"/>
<evidence type="ECO:0000256" key="3">
    <source>
        <dbReference type="ARBA" id="ARBA00023211"/>
    </source>
</evidence>
<keyword evidence="4" id="KW-0456">Lyase</keyword>
<dbReference type="Gene3D" id="3.40.1790.10">
    <property type="entry name" value="Indigoidine synthase domain"/>
    <property type="match status" value="1"/>
</dbReference>
<dbReference type="PANTHER" id="PTHR42909">
    <property type="entry name" value="ZGC:136858"/>
    <property type="match status" value="1"/>
</dbReference>
<dbReference type="Proteomes" id="UP000765509">
    <property type="component" value="Unassembled WGS sequence"/>
</dbReference>
<dbReference type="GO" id="GO:0004730">
    <property type="term" value="F:pseudouridylate synthase activity"/>
    <property type="evidence" value="ECO:0007669"/>
    <property type="project" value="InterPro"/>
</dbReference>
<keyword evidence="2" id="KW-0378">Hydrolase</keyword>
<feature type="domain" description="Carbohydrate kinase PfkB" evidence="6">
    <location>
        <begin position="371"/>
        <end position="589"/>
    </location>
</feature>
<organism evidence="7 8">
    <name type="scientific">Austropuccinia psidii MF-1</name>
    <dbReference type="NCBI Taxonomy" id="1389203"/>
    <lineage>
        <taxon>Eukaryota</taxon>
        <taxon>Fungi</taxon>
        <taxon>Dikarya</taxon>
        <taxon>Basidiomycota</taxon>
        <taxon>Pucciniomycotina</taxon>
        <taxon>Pucciniomycetes</taxon>
        <taxon>Pucciniales</taxon>
        <taxon>Sphaerophragmiaceae</taxon>
        <taxon>Austropuccinia</taxon>
    </lineage>
</organism>
<dbReference type="SUPFAM" id="SSF110581">
    <property type="entry name" value="Indigoidine synthase A-like"/>
    <property type="match status" value="1"/>
</dbReference>
<dbReference type="PANTHER" id="PTHR42909:SF1">
    <property type="entry name" value="CARBOHYDRATE KINASE PFKB DOMAIN-CONTAINING PROTEIN"/>
    <property type="match status" value="1"/>
</dbReference>
<dbReference type="EMBL" id="AVOT02022508">
    <property type="protein sequence ID" value="MBW0511971.1"/>
    <property type="molecule type" value="Genomic_DNA"/>
</dbReference>
<dbReference type="GO" id="GO:0005737">
    <property type="term" value="C:cytoplasm"/>
    <property type="evidence" value="ECO:0007669"/>
    <property type="project" value="TreeGrafter"/>
</dbReference>